<feature type="domain" description="MobA-like NTP transferase" evidence="2">
    <location>
        <begin position="9"/>
        <end position="165"/>
    </location>
</feature>
<dbReference type="SUPFAM" id="SSF53448">
    <property type="entry name" value="Nucleotide-diphospho-sugar transferases"/>
    <property type="match status" value="1"/>
</dbReference>
<evidence type="ECO:0000256" key="1">
    <source>
        <dbReference type="ARBA" id="ARBA00022842"/>
    </source>
</evidence>
<comment type="caution">
    <text evidence="3">The sequence shown here is derived from an EMBL/GenBank/DDBJ whole genome shotgun (WGS) entry which is preliminary data.</text>
</comment>
<dbReference type="PANTHER" id="PTHR43777">
    <property type="entry name" value="MOLYBDENUM COFACTOR CYTIDYLYLTRANSFERASE"/>
    <property type="match status" value="1"/>
</dbReference>
<dbReference type="Gene3D" id="3.90.550.10">
    <property type="entry name" value="Spore Coat Polysaccharide Biosynthesis Protein SpsA, Chain A"/>
    <property type="match status" value="1"/>
</dbReference>
<evidence type="ECO:0000313" key="4">
    <source>
        <dbReference type="Proteomes" id="UP000635316"/>
    </source>
</evidence>
<keyword evidence="4" id="KW-1185">Reference proteome</keyword>
<dbReference type="CDD" id="cd04182">
    <property type="entry name" value="GT_2_like_f"/>
    <property type="match status" value="1"/>
</dbReference>
<dbReference type="PANTHER" id="PTHR43777:SF1">
    <property type="entry name" value="MOLYBDENUM COFACTOR CYTIDYLYLTRANSFERASE"/>
    <property type="match status" value="1"/>
</dbReference>
<gene>
    <name evidence="3" type="ORF">JHL22_13935</name>
</gene>
<dbReference type="Pfam" id="PF12804">
    <property type="entry name" value="NTP_transf_3"/>
    <property type="match status" value="1"/>
</dbReference>
<accession>A0ABS1EH05</accession>
<keyword evidence="1" id="KW-0460">Magnesium</keyword>
<evidence type="ECO:0000313" key="3">
    <source>
        <dbReference type="EMBL" id="MBK1782312.1"/>
    </source>
</evidence>
<dbReference type="InterPro" id="IPR025877">
    <property type="entry name" value="MobA-like_NTP_Trfase"/>
</dbReference>
<reference evidence="3 4" key="1">
    <citation type="submission" date="2020-12" db="EMBL/GenBank/DDBJ databases">
        <authorList>
            <person name="Lu T."/>
            <person name="Wang Q."/>
            <person name="Han X."/>
        </authorList>
    </citation>
    <scope>NUCLEOTIDE SEQUENCE [LARGE SCALE GENOMIC DNA]</scope>
    <source>
        <strain evidence="3 4">WQ 585</strain>
    </source>
</reference>
<dbReference type="EMBL" id="JAENGP010000017">
    <property type="protein sequence ID" value="MBK1782312.1"/>
    <property type="molecule type" value="Genomic_DNA"/>
</dbReference>
<sequence>MEIPKKTGAIILAAGKSVRFGSDKRLVDLNGVPMFLHTAKVIQRVLNEDVWVVLSNHSEQHIDCLKREGINFLEMPFSSPGMGDSIAYAVSCLKQYEGWLICPADLPFIQESTIRAMIASTAYSRLAAPFYDGQQGHPVWFSNIFFTQLVNLGGDKGAKKILQENAGFLMKIPVNDRGCIMDFDTPEILEQERSLAL</sequence>
<organism evidence="3 4">
    <name type="scientific">Advenella mandrilli</name>
    <dbReference type="NCBI Taxonomy" id="2800330"/>
    <lineage>
        <taxon>Bacteria</taxon>
        <taxon>Pseudomonadati</taxon>
        <taxon>Pseudomonadota</taxon>
        <taxon>Betaproteobacteria</taxon>
        <taxon>Burkholderiales</taxon>
        <taxon>Alcaligenaceae</taxon>
    </lineage>
</organism>
<evidence type="ECO:0000259" key="2">
    <source>
        <dbReference type="Pfam" id="PF12804"/>
    </source>
</evidence>
<name>A0ABS1EH05_9BURK</name>
<protein>
    <submittedName>
        <fullName evidence="3">Nucleotidyltransferase family protein</fullName>
    </submittedName>
</protein>
<dbReference type="RefSeq" id="WP_200238743.1">
    <property type="nucleotide sequence ID" value="NZ_JAENGP010000017.1"/>
</dbReference>
<proteinExistence type="predicted"/>
<dbReference type="Proteomes" id="UP000635316">
    <property type="component" value="Unassembled WGS sequence"/>
</dbReference>
<dbReference type="InterPro" id="IPR029044">
    <property type="entry name" value="Nucleotide-diphossugar_trans"/>
</dbReference>